<evidence type="ECO:0000256" key="9">
    <source>
        <dbReference type="ARBA" id="ARBA00022801"/>
    </source>
</evidence>
<comment type="subcellular location">
    <subcellularLocation>
        <location evidence="2">Cytoplasm</location>
    </subcellularLocation>
    <subcellularLocation>
        <location evidence="1">Vacuole lumen</location>
    </subcellularLocation>
</comment>
<dbReference type="SUPFAM" id="SSF55895">
    <property type="entry name" value="Ribonuclease Rh-like"/>
    <property type="match status" value="1"/>
</dbReference>
<dbReference type="Proteomes" id="UP000193467">
    <property type="component" value="Unassembled WGS sequence"/>
</dbReference>
<keyword evidence="12" id="KW-0456">Lyase</keyword>
<dbReference type="PANTHER" id="PTHR11240">
    <property type="entry name" value="RIBONUCLEASE T2"/>
    <property type="match status" value="1"/>
</dbReference>
<keyword evidence="7" id="KW-0540">Nuclease</keyword>
<evidence type="ECO:0000256" key="1">
    <source>
        <dbReference type="ARBA" id="ARBA00004410"/>
    </source>
</evidence>
<protein>
    <recommendedName>
        <fullName evidence="4">ribonuclease T2</fullName>
        <ecNumber evidence="4">4.6.1.19</ecNumber>
    </recommendedName>
</protein>
<dbReference type="GO" id="GO:0005576">
    <property type="term" value="C:extracellular region"/>
    <property type="evidence" value="ECO:0007669"/>
    <property type="project" value="TreeGrafter"/>
</dbReference>
<dbReference type="GO" id="GO:0033897">
    <property type="term" value="F:ribonuclease T2 activity"/>
    <property type="evidence" value="ECO:0007669"/>
    <property type="project" value="UniProtKB-EC"/>
</dbReference>
<keyword evidence="8 17" id="KW-0732">Signal</keyword>
<evidence type="ECO:0000256" key="15">
    <source>
        <dbReference type="RuleBase" id="RU004328"/>
    </source>
</evidence>
<evidence type="ECO:0000256" key="6">
    <source>
        <dbReference type="ARBA" id="ARBA00022554"/>
    </source>
</evidence>
<feature type="domain" description="RNase T2-like C-terminal" evidence="18">
    <location>
        <begin position="282"/>
        <end position="389"/>
    </location>
</feature>
<accession>A0A1Y2G0W9</accession>
<evidence type="ECO:0000259" key="18">
    <source>
        <dbReference type="Pfam" id="PF25488"/>
    </source>
</evidence>
<evidence type="ECO:0000256" key="5">
    <source>
        <dbReference type="ARBA" id="ARBA00022490"/>
    </source>
</evidence>
<evidence type="ECO:0000256" key="7">
    <source>
        <dbReference type="ARBA" id="ARBA00022722"/>
    </source>
</evidence>
<dbReference type="CDD" id="cd01061">
    <property type="entry name" value="RNase_T2_euk"/>
    <property type="match status" value="1"/>
</dbReference>
<evidence type="ECO:0000256" key="13">
    <source>
        <dbReference type="ARBA" id="ARBA00025494"/>
    </source>
</evidence>
<feature type="active site" evidence="14">
    <location>
        <position position="74"/>
    </location>
</feature>
<evidence type="ECO:0000256" key="16">
    <source>
        <dbReference type="SAM" id="MobiDB-lite"/>
    </source>
</evidence>
<dbReference type="PROSITE" id="PS00531">
    <property type="entry name" value="RNASE_T2_2"/>
    <property type="match status" value="1"/>
</dbReference>
<dbReference type="GO" id="GO:0005775">
    <property type="term" value="C:vacuolar lumen"/>
    <property type="evidence" value="ECO:0007669"/>
    <property type="project" value="UniProtKB-SubCell"/>
</dbReference>
<dbReference type="GO" id="GO:0006401">
    <property type="term" value="P:RNA catabolic process"/>
    <property type="evidence" value="ECO:0007669"/>
    <property type="project" value="TreeGrafter"/>
</dbReference>
<evidence type="ECO:0000256" key="4">
    <source>
        <dbReference type="ARBA" id="ARBA00012571"/>
    </source>
</evidence>
<evidence type="ECO:0000256" key="10">
    <source>
        <dbReference type="ARBA" id="ARBA00023157"/>
    </source>
</evidence>
<dbReference type="InterPro" id="IPR057328">
    <property type="entry name" value="RNaseT2L_C"/>
</dbReference>
<dbReference type="Gene3D" id="3.90.730.10">
    <property type="entry name" value="Ribonuclease T2-like"/>
    <property type="match status" value="1"/>
</dbReference>
<feature type="active site" evidence="14">
    <location>
        <position position="132"/>
    </location>
</feature>
<feature type="chain" id="PRO_5013096099" description="ribonuclease T2" evidence="17">
    <location>
        <begin position="20"/>
        <end position="391"/>
    </location>
</feature>
<organism evidence="19 20">
    <name type="scientific">Leucosporidium creatinivorum</name>
    <dbReference type="NCBI Taxonomy" id="106004"/>
    <lineage>
        <taxon>Eukaryota</taxon>
        <taxon>Fungi</taxon>
        <taxon>Dikarya</taxon>
        <taxon>Basidiomycota</taxon>
        <taxon>Pucciniomycotina</taxon>
        <taxon>Microbotryomycetes</taxon>
        <taxon>Leucosporidiales</taxon>
        <taxon>Leucosporidium</taxon>
    </lineage>
</organism>
<keyword evidence="10" id="KW-1015">Disulfide bond</keyword>
<feature type="active site" evidence="14">
    <location>
        <position position="136"/>
    </location>
</feature>
<evidence type="ECO:0000256" key="12">
    <source>
        <dbReference type="ARBA" id="ARBA00023239"/>
    </source>
</evidence>
<evidence type="ECO:0000256" key="2">
    <source>
        <dbReference type="ARBA" id="ARBA00004496"/>
    </source>
</evidence>
<dbReference type="Pfam" id="PF25488">
    <property type="entry name" value="RNaseT2L_C"/>
    <property type="match status" value="1"/>
</dbReference>
<dbReference type="InterPro" id="IPR036430">
    <property type="entry name" value="RNase_T2-like_sf"/>
</dbReference>
<dbReference type="InterPro" id="IPR033130">
    <property type="entry name" value="RNase_T2_His_AS_2"/>
</dbReference>
<dbReference type="PANTHER" id="PTHR11240:SF22">
    <property type="entry name" value="RIBONUCLEASE T2"/>
    <property type="match status" value="1"/>
</dbReference>
<evidence type="ECO:0000256" key="11">
    <source>
        <dbReference type="ARBA" id="ARBA00023180"/>
    </source>
</evidence>
<keyword evidence="9" id="KW-0378">Hydrolase</keyword>
<dbReference type="InParanoid" id="A0A1Y2G0W9"/>
<evidence type="ECO:0000313" key="20">
    <source>
        <dbReference type="Proteomes" id="UP000193467"/>
    </source>
</evidence>
<comment type="function">
    <text evidence="13">Rnase which modulates cell survival under stress conditions. Released from the vacuole to the cytoplasm during stress to promote tRNA and rRNA cleavage and to activate separately a downstream pathway that promotes cell death. Involved in cell size, vacuolar morphology and growth at high temperatures and high salt concentration.</text>
</comment>
<keyword evidence="5" id="KW-0963">Cytoplasm</keyword>
<dbReference type="GO" id="GO:0016787">
    <property type="term" value="F:hydrolase activity"/>
    <property type="evidence" value="ECO:0007669"/>
    <property type="project" value="UniProtKB-KW"/>
</dbReference>
<feature type="signal peptide" evidence="17">
    <location>
        <begin position="1"/>
        <end position="19"/>
    </location>
</feature>
<evidence type="ECO:0000256" key="8">
    <source>
        <dbReference type="ARBA" id="ARBA00022729"/>
    </source>
</evidence>
<reference evidence="19 20" key="1">
    <citation type="submission" date="2016-07" db="EMBL/GenBank/DDBJ databases">
        <title>Pervasive Adenine N6-methylation of Active Genes in Fungi.</title>
        <authorList>
            <consortium name="DOE Joint Genome Institute"/>
            <person name="Mondo S.J."/>
            <person name="Dannebaum R.O."/>
            <person name="Kuo R.C."/>
            <person name="Labutti K."/>
            <person name="Haridas S."/>
            <person name="Kuo A."/>
            <person name="Salamov A."/>
            <person name="Ahrendt S.R."/>
            <person name="Lipzen A."/>
            <person name="Sullivan W."/>
            <person name="Andreopoulos W.B."/>
            <person name="Clum A."/>
            <person name="Lindquist E."/>
            <person name="Daum C."/>
            <person name="Ramamoorthy G.K."/>
            <person name="Gryganskyi A."/>
            <person name="Culley D."/>
            <person name="Magnuson J.K."/>
            <person name="James T.Y."/>
            <person name="O'Malley M.A."/>
            <person name="Stajich J.E."/>
            <person name="Spatafora J.W."/>
            <person name="Visel A."/>
            <person name="Grigoriev I.V."/>
        </authorList>
    </citation>
    <scope>NUCLEOTIDE SEQUENCE [LARGE SCALE GENOMIC DNA]</scope>
    <source>
        <strain evidence="19 20">62-1032</strain>
    </source>
</reference>
<evidence type="ECO:0000256" key="3">
    <source>
        <dbReference type="ARBA" id="ARBA00007469"/>
    </source>
</evidence>
<keyword evidence="11" id="KW-0325">Glycoprotein</keyword>
<evidence type="ECO:0000313" key="19">
    <source>
        <dbReference type="EMBL" id="ORY89105.1"/>
    </source>
</evidence>
<comment type="similarity">
    <text evidence="3 15">Belongs to the RNase T2 family.</text>
</comment>
<gene>
    <name evidence="19" type="ORF">BCR35DRAFT_300912</name>
</gene>
<comment type="caution">
    <text evidence="19">The sequence shown here is derived from an EMBL/GenBank/DDBJ whole genome shotgun (WGS) entry which is preliminary data.</text>
</comment>
<dbReference type="Pfam" id="PF00445">
    <property type="entry name" value="Ribonuclease_T2"/>
    <property type="match status" value="1"/>
</dbReference>
<dbReference type="InterPro" id="IPR001568">
    <property type="entry name" value="RNase_T2-like"/>
</dbReference>
<proteinExistence type="inferred from homology"/>
<evidence type="ECO:0000256" key="17">
    <source>
        <dbReference type="SAM" id="SignalP"/>
    </source>
</evidence>
<dbReference type="InterPro" id="IPR033697">
    <property type="entry name" value="Ribonuclease_T2_eukaryotic"/>
</dbReference>
<dbReference type="OrthoDB" id="435754at2759"/>
<dbReference type="EMBL" id="MCGR01000007">
    <property type="protein sequence ID" value="ORY89105.1"/>
    <property type="molecule type" value="Genomic_DNA"/>
</dbReference>
<feature type="region of interest" description="Disordered" evidence="16">
    <location>
        <begin position="234"/>
        <end position="272"/>
    </location>
</feature>
<dbReference type="EC" id="4.6.1.19" evidence="4"/>
<evidence type="ECO:0000256" key="14">
    <source>
        <dbReference type="PIRSR" id="PIRSR633697-1"/>
    </source>
</evidence>
<dbReference type="GO" id="GO:0003723">
    <property type="term" value="F:RNA binding"/>
    <property type="evidence" value="ECO:0007669"/>
    <property type="project" value="InterPro"/>
</dbReference>
<keyword evidence="6" id="KW-0926">Vacuole</keyword>
<sequence>MIRLLPLALLGLTATASHAREQITFATSAPSSPFSSCPPIRPPPVQRLRDPTAAVTQFWDAAPTYGPVDSWTIHGLWLDFCSSGFPQNCDPTRAYHNISEILEAGGGHETLKFIETYWKDYSGHDSQLWTHEWQKHGTCMKTLEPSCYGSSYQPQEEVVDFFEKTVELFKQLPTYDWLTEAGIVPSRTATYSLAQLQDVAKARFGHEIFWGCQRGWLNEAWYYYQVRGPVQNGQFTPAPATGRSSCPSDNIRWLPKTDPKDPPAPRPTGAPSGKIFIDVLPSSTGGAPNGALISTGKWMRNVTPAGFTSIRDSDGRGFSLQTSKGACAITSAGSFLCQGGQKATTFFADSERNIMYRGKSDFYAVEIPSGPKQVTITTGKSAQKVKLRLSE</sequence>
<dbReference type="AlphaFoldDB" id="A0A1Y2G0W9"/>
<keyword evidence="20" id="KW-1185">Reference proteome</keyword>
<name>A0A1Y2G0W9_9BASI</name>